<dbReference type="STRING" id="3659.A0A0A0LKG9"/>
<name>A0A0A0LKG9_CUCSA</name>
<dbReference type="PANTHER" id="PTHR35287">
    <property type="entry name" value="SI:ZFOS-911D5.4"/>
    <property type="match status" value="1"/>
</dbReference>
<reference evidence="2 3" key="2">
    <citation type="journal article" date="2009" name="PLoS ONE">
        <title>An integrated genetic and cytogenetic map of the cucumber genome.</title>
        <authorList>
            <person name="Ren Y."/>
            <person name="Zhang Z."/>
            <person name="Liu J."/>
            <person name="Staub J.E."/>
            <person name="Han Y."/>
            <person name="Cheng Z."/>
            <person name="Li X."/>
            <person name="Lu J."/>
            <person name="Miao H."/>
            <person name="Kang H."/>
            <person name="Xie B."/>
            <person name="Gu X."/>
            <person name="Wang X."/>
            <person name="Du Y."/>
            <person name="Jin W."/>
            <person name="Huang S."/>
        </authorList>
    </citation>
    <scope>NUCLEOTIDE SEQUENCE [LARGE SCALE GENOMIC DNA]</scope>
    <source>
        <strain evidence="3">cv. 9930</strain>
    </source>
</reference>
<reference evidence="2 3" key="3">
    <citation type="journal article" date="2010" name="BMC Genomics">
        <title>Transcriptome sequencing and comparative analysis of cucumber flowers with different sex types.</title>
        <authorList>
            <person name="Guo S."/>
            <person name="Zheng Y."/>
            <person name="Joung J.G."/>
            <person name="Liu S."/>
            <person name="Zhang Z."/>
            <person name="Crasta O.R."/>
            <person name="Sobral B.W."/>
            <person name="Xu Y."/>
            <person name="Huang S."/>
            <person name="Fei Z."/>
        </authorList>
    </citation>
    <scope>NUCLEOTIDE SEQUENCE [LARGE SCALE GENOMIC DNA]</scope>
    <source>
        <strain evidence="3">cv. 9930</strain>
    </source>
</reference>
<accession>A0A0A0LKG9</accession>
<sequence length="322" mass="36845">MWAEILCGFLAFRVLRRFFFPRDEMEIETIDSSALFAVASRLEKLYGGKAFVGLRIPDADTGLRQSIDMVLVTKGEAVVICVKNLSGFVSMSADGSWICEGDGRQKSEILPDPVAETRRWVSILESYFEQRGVALPEGYLSWKVLLPNPKFRTIHSNYFPSEVIMYDQWIHLKPEPKSMFSGWIKSAWLGGKKEMQDSMDQKLNFVLNTAPMWDRLELNGNNIVLGEFLEFKVKKEDMQALREIRRSKVSCILIQKIRRIGFVPSRFRVLYSTRDYRNEGASASEWKEVTVGSSTMVVFQMEYSSKVRKVKISSIVSLSLSA</sequence>
<gene>
    <name evidence="2" type="ORF">Csa_3G915150</name>
</gene>
<dbReference type="OMA" id="NCRPSYA"/>
<dbReference type="Gramene" id="KGN60486">
    <property type="protein sequence ID" value="KGN60486"/>
    <property type="gene ID" value="Csa_3G915150"/>
</dbReference>
<dbReference type="eggNOG" id="ENOG502QQW6">
    <property type="taxonomic scope" value="Eukaryota"/>
</dbReference>
<keyword evidence="3" id="KW-1185">Reference proteome</keyword>
<organism evidence="2 3">
    <name type="scientific">Cucumis sativus</name>
    <name type="common">Cucumber</name>
    <dbReference type="NCBI Taxonomy" id="3659"/>
    <lineage>
        <taxon>Eukaryota</taxon>
        <taxon>Viridiplantae</taxon>
        <taxon>Streptophyta</taxon>
        <taxon>Embryophyta</taxon>
        <taxon>Tracheophyta</taxon>
        <taxon>Spermatophyta</taxon>
        <taxon>Magnoliopsida</taxon>
        <taxon>eudicotyledons</taxon>
        <taxon>Gunneridae</taxon>
        <taxon>Pentapetalae</taxon>
        <taxon>rosids</taxon>
        <taxon>fabids</taxon>
        <taxon>Cucurbitales</taxon>
        <taxon>Cucurbitaceae</taxon>
        <taxon>Benincaseae</taxon>
        <taxon>Cucumis</taxon>
    </lineage>
</organism>
<reference evidence="2 3" key="1">
    <citation type="journal article" date="2009" name="Nat. Genet.">
        <title>The genome of the cucumber, Cucumis sativus L.</title>
        <authorList>
            <person name="Huang S."/>
            <person name="Li R."/>
            <person name="Zhang Z."/>
            <person name="Li L."/>
            <person name="Gu X."/>
            <person name="Fan W."/>
            <person name="Lucas W.J."/>
            <person name="Wang X."/>
            <person name="Xie B."/>
            <person name="Ni P."/>
            <person name="Ren Y."/>
            <person name="Zhu H."/>
            <person name="Li J."/>
            <person name="Lin K."/>
            <person name="Jin W."/>
            <person name="Fei Z."/>
            <person name="Li G."/>
            <person name="Staub J."/>
            <person name="Kilian A."/>
            <person name="van der Vossen E.A."/>
            <person name="Wu Y."/>
            <person name="Guo J."/>
            <person name="He J."/>
            <person name="Jia Z."/>
            <person name="Ren Y."/>
            <person name="Tian G."/>
            <person name="Lu Y."/>
            <person name="Ruan J."/>
            <person name="Qian W."/>
            <person name="Wang M."/>
            <person name="Huang Q."/>
            <person name="Li B."/>
            <person name="Xuan Z."/>
            <person name="Cao J."/>
            <person name="Asan"/>
            <person name="Wu Z."/>
            <person name="Zhang J."/>
            <person name="Cai Q."/>
            <person name="Bai Y."/>
            <person name="Zhao B."/>
            <person name="Han Y."/>
            <person name="Li Y."/>
            <person name="Li X."/>
            <person name="Wang S."/>
            <person name="Shi Q."/>
            <person name="Liu S."/>
            <person name="Cho W.K."/>
            <person name="Kim J.Y."/>
            <person name="Xu Y."/>
            <person name="Heller-Uszynska K."/>
            <person name="Miao H."/>
            <person name="Cheng Z."/>
            <person name="Zhang S."/>
            <person name="Wu J."/>
            <person name="Yang Y."/>
            <person name="Kang H."/>
            <person name="Li M."/>
            <person name="Liang H."/>
            <person name="Ren X."/>
            <person name="Shi Z."/>
            <person name="Wen M."/>
            <person name="Jian M."/>
            <person name="Yang H."/>
            <person name="Zhang G."/>
            <person name="Yang Z."/>
            <person name="Chen R."/>
            <person name="Liu S."/>
            <person name="Li J."/>
            <person name="Ma L."/>
            <person name="Liu H."/>
            <person name="Zhou Y."/>
            <person name="Zhao J."/>
            <person name="Fang X."/>
            <person name="Li G."/>
            <person name="Fang L."/>
            <person name="Li Y."/>
            <person name="Liu D."/>
            <person name="Zheng H."/>
            <person name="Zhang Y."/>
            <person name="Qin N."/>
            <person name="Li Z."/>
            <person name="Yang G."/>
            <person name="Yang S."/>
            <person name="Bolund L."/>
            <person name="Kristiansen K."/>
            <person name="Zheng H."/>
            <person name="Li S."/>
            <person name="Zhang X."/>
            <person name="Yang H."/>
            <person name="Wang J."/>
            <person name="Sun R."/>
            <person name="Zhang B."/>
            <person name="Jiang S."/>
            <person name="Wang J."/>
            <person name="Du Y."/>
            <person name="Li S."/>
        </authorList>
    </citation>
    <scope>NUCLEOTIDE SEQUENCE [LARGE SCALE GENOMIC DNA]</scope>
    <source>
        <strain evidence="3">cv. 9930</strain>
    </source>
</reference>
<dbReference type="Proteomes" id="UP000029981">
    <property type="component" value="Chromosome 3"/>
</dbReference>
<feature type="domain" description="NERD" evidence="1">
    <location>
        <begin position="30"/>
        <end position="147"/>
    </location>
</feature>
<evidence type="ECO:0000313" key="3">
    <source>
        <dbReference type="Proteomes" id="UP000029981"/>
    </source>
</evidence>
<protein>
    <recommendedName>
        <fullName evidence="1">NERD domain-containing protein</fullName>
    </recommendedName>
</protein>
<proteinExistence type="predicted"/>
<dbReference type="Pfam" id="PF08378">
    <property type="entry name" value="NERD"/>
    <property type="match status" value="1"/>
</dbReference>
<dbReference type="AlphaFoldDB" id="A0A0A0LKG9"/>
<dbReference type="EMBL" id="CM002924">
    <property type="protein sequence ID" value="KGN60486.1"/>
    <property type="molecule type" value="Genomic_DNA"/>
</dbReference>
<dbReference type="OrthoDB" id="1874403at2759"/>
<evidence type="ECO:0000313" key="2">
    <source>
        <dbReference type="EMBL" id="KGN60486.1"/>
    </source>
</evidence>
<dbReference type="PANTHER" id="PTHR35287:SF1">
    <property type="entry name" value="SI:ZFOS-911D5.4"/>
    <property type="match status" value="1"/>
</dbReference>
<dbReference type="KEGG" id="csv:101206635"/>
<dbReference type="InterPro" id="IPR011528">
    <property type="entry name" value="NERD"/>
</dbReference>
<evidence type="ECO:0000259" key="1">
    <source>
        <dbReference type="PROSITE" id="PS50965"/>
    </source>
</evidence>
<dbReference type="PROSITE" id="PS50965">
    <property type="entry name" value="NERD"/>
    <property type="match status" value="1"/>
</dbReference>
<reference evidence="2 3" key="4">
    <citation type="journal article" date="2011" name="BMC Genomics">
        <title>RNA-Seq improves annotation of protein-coding genes in the cucumber genome.</title>
        <authorList>
            <person name="Li Z."/>
            <person name="Zhang Z."/>
            <person name="Yan P."/>
            <person name="Huang S."/>
            <person name="Fei Z."/>
            <person name="Lin K."/>
        </authorList>
    </citation>
    <scope>NUCLEOTIDE SEQUENCE [LARGE SCALE GENOMIC DNA]</scope>
    <source>
        <strain evidence="3">cv. 9930</strain>
    </source>
</reference>